<feature type="transmembrane region" description="Helical" evidence="2">
    <location>
        <begin position="39"/>
        <end position="60"/>
    </location>
</feature>
<feature type="transmembrane region" description="Helical" evidence="2">
    <location>
        <begin position="80"/>
        <end position="105"/>
    </location>
</feature>
<evidence type="ECO:0000313" key="3">
    <source>
        <dbReference type="EMBL" id="ABA55895.1"/>
    </source>
</evidence>
<organism evidence="3">
    <name type="scientific">Vibrio sp. DAT722</name>
    <dbReference type="NCBI Taxonomy" id="344879"/>
    <lineage>
        <taxon>Bacteria</taxon>
        <taxon>Pseudomonadati</taxon>
        <taxon>Pseudomonadota</taxon>
        <taxon>Gammaproteobacteria</taxon>
        <taxon>Vibrionales</taxon>
        <taxon>Vibrionaceae</taxon>
        <taxon>Vibrio</taxon>
    </lineage>
</organism>
<feature type="region of interest" description="Disordered" evidence="1">
    <location>
        <begin position="199"/>
        <end position="218"/>
    </location>
</feature>
<keyword evidence="2" id="KW-0472">Membrane</keyword>
<dbReference type="Pfam" id="PF19865">
    <property type="entry name" value="DUF6338"/>
    <property type="match status" value="1"/>
</dbReference>
<evidence type="ECO:0000256" key="2">
    <source>
        <dbReference type="SAM" id="Phobius"/>
    </source>
</evidence>
<feature type="transmembrane region" description="Helical" evidence="2">
    <location>
        <begin position="6"/>
        <end position="27"/>
    </location>
</feature>
<sequence>MKISYELINVIMLLIPGFLSVKIFDLFRNTDGKDNIDRLIEGLIYNLLIYAFIEHIYGWTPAFEYKKVNDTYTYAMSTDKWLISITILLCVIFPLIWGAITHYDLHMKLLRKLRLTNKTSRQTAWDDVFSNEVRFLSLHLNDGRTVVGWPTYFSNDPDEGFIYLTQAAWVDDEGKYIETNSHGILFHKEHIEFIEFMQHPEEEQGNDGQETTEPPEAT</sequence>
<dbReference type="AlphaFoldDB" id="Q2F9X6"/>
<reference evidence="3" key="1">
    <citation type="journal article" date="2006" name="BMC Evol. Biol.">
        <title>Recovery and evolutionary analysis of complete integron gene cassette arrays from Vibrio.</title>
        <authorList>
            <person name="Boucher Y."/>
            <person name="Nesbo C.L."/>
            <person name="Joss M.J."/>
            <person name="Robinson A."/>
            <person name="Mabbutt B.C."/>
            <person name="Gillings M.R."/>
            <person name="Doolittle W.F."/>
            <person name="Stokes H.W."/>
        </authorList>
    </citation>
    <scope>NUCLEOTIDE SEQUENCE</scope>
    <source>
        <strain evidence="3">DAT722</strain>
    </source>
</reference>
<proteinExistence type="predicted"/>
<keyword evidence="2" id="KW-0812">Transmembrane</keyword>
<protein>
    <submittedName>
        <fullName evidence="3">Uncharacterized protein</fullName>
    </submittedName>
</protein>
<name>Q2F9X6_9VIBR</name>
<keyword evidence="2" id="KW-1133">Transmembrane helix</keyword>
<accession>Q2F9X6</accession>
<evidence type="ECO:0000256" key="1">
    <source>
        <dbReference type="SAM" id="MobiDB-lite"/>
    </source>
</evidence>
<dbReference type="InterPro" id="IPR045919">
    <property type="entry name" value="DUF6338"/>
</dbReference>
<dbReference type="EMBL" id="DQ139261">
    <property type="protein sequence ID" value="ABA55895.1"/>
    <property type="molecule type" value="Genomic_DNA"/>
</dbReference>